<protein>
    <submittedName>
        <fullName evidence="2">Transposase</fullName>
    </submittedName>
</protein>
<dbReference type="OrthoDB" id="9796012at2"/>
<organism evidence="2 3">
    <name type="scientific">Legionella fallonii LLAP-10</name>
    <dbReference type="NCBI Taxonomy" id="1212491"/>
    <lineage>
        <taxon>Bacteria</taxon>
        <taxon>Pseudomonadati</taxon>
        <taxon>Pseudomonadota</taxon>
        <taxon>Gammaproteobacteria</taxon>
        <taxon>Legionellales</taxon>
        <taxon>Legionellaceae</taxon>
        <taxon>Legionella</taxon>
    </lineage>
</organism>
<accession>A0A098G106</accession>
<dbReference type="EMBL" id="LN614827">
    <property type="protein sequence ID" value="CEG56147.1"/>
    <property type="molecule type" value="Genomic_DNA"/>
</dbReference>
<evidence type="ECO:0000259" key="1">
    <source>
        <dbReference type="Pfam" id="PF01609"/>
    </source>
</evidence>
<dbReference type="HOGENOM" id="CLU_1223468_0_0_6"/>
<gene>
    <name evidence="2" type="ORF">LFA_0698</name>
</gene>
<feature type="domain" description="Transposase IS4-like" evidence="1">
    <location>
        <begin position="133"/>
        <end position="223"/>
    </location>
</feature>
<evidence type="ECO:0000313" key="3">
    <source>
        <dbReference type="Proteomes" id="UP000032430"/>
    </source>
</evidence>
<dbReference type="Proteomes" id="UP000032430">
    <property type="component" value="Chromosome I"/>
</dbReference>
<dbReference type="RefSeq" id="WP_045097380.1">
    <property type="nucleotide sequence ID" value="NZ_LN614827.1"/>
</dbReference>
<evidence type="ECO:0000313" key="2">
    <source>
        <dbReference type="EMBL" id="CEG56147.1"/>
    </source>
</evidence>
<name>A0A098G106_9GAMM</name>
<dbReference type="STRING" id="1212491.LFA_0698"/>
<dbReference type="Pfam" id="PF01609">
    <property type="entry name" value="DDE_Tnp_1"/>
    <property type="match status" value="1"/>
</dbReference>
<keyword evidence="3" id="KW-1185">Reference proteome</keyword>
<dbReference type="AlphaFoldDB" id="A0A098G106"/>
<sequence length="226" mass="25394">MQCKQNKISVQIKKLKIDLQKEGAMNFLTTLLNLRCCQEIIKASGPIRERIYTPFQIIRSFIKQILDADHSCSNAVISLAAERLNEGKKAISLNTGPYVRARKRLSEETPRALVKAVWEESLKRVNKAWMPFGREVKLADGTTVQMPDTKANSKEFPKHANKKKHIGFPVARIVAVMSLTTGSVVDYEIAACKGKGTGEITLLRNLLSSIKENDLLVADRLYCNFF</sequence>
<proteinExistence type="predicted"/>
<dbReference type="InterPro" id="IPR002559">
    <property type="entry name" value="Transposase_11"/>
</dbReference>
<reference evidence="3" key="1">
    <citation type="submission" date="2014-09" db="EMBL/GenBank/DDBJ databases">
        <authorList>
            <person name="Gomez-Valero L."/>
        </authorList>
    </citation>
    <scope>NUCLEOTIDE SEQUENCE [LARGE SCALE GENOMIC DNA]</scope>
    <source>
        <strain evidence="3">ATCC700992</strain>
    </source>
</reference>
<dbReference type="KEGG" id="lfa:LFA_0698"/>
<dbReference type="GO" id="GO:0003677">
    <property type="term" value="F:DNA binding"/>
    <property type="evidence" value="ECO:0007669"/>
    <property type="project" value="InterPro"/>
</dbReference>
<dbReference type="GO" id="GO:0004803">
    <property type="term" value="F:transposase activity"/>
    <property type="evidence" value="ECO:0007669"/>
    <property type="project" value="InterPro"/>
</dbReference>
<dbReference type="GO" id="GO:0006313">
    <property type="term" value="P:DNA transposition"/>
    <property type="evidence" value="ECO:0007669"/>
    <property type="project" value="InterPro"/>
</dbReference>